<dbReference type="PANTHER" id="PTHR43155:SF2">
    <property type="entry name" value="CYCLIC DI-GMP PHOSPHODIESTERASE PA4108"/>
    <property type="match status" value="1"/>
</dbReference>
<gene>
    <name evidence="6" type="ORF">dnl_57010</name>
</gene>
<dbReference type="Gene3D" id="3.30.450.40">
    <property type="match status" value="8"/>
</dbReference>
<feature type="coiled-coil region" evidence="4">
    <location>
        <begin position="1404"/>
        <end position="1434"/>
    </location>
</feature>
<evidence type="ECO:0000256" key="4">
    <source>
        <dbReference type="SAM" id="Coils"/>
    </source>
</evidence>
<reference evidence="6" key="1">
    <citation type="journal article" date="2021" name="Microb. Physiol.">
        <title>Proteogenomic Insights into the Physiology of Marine, Sulfate-Reducing, Filamentous Desulfonema limicola and Desulfonema magnum.</title>
        <authorList>
            <person name="Schnaars V."/>
            <person name="Wohlbrand L."/>
            <person name="Scheve S."/>
            <person name="Hinrichs C."/>
            <person name="Reinhardt R."/>
            <person name="Rabus R."/>
        </authorList>
    </citation>
    <scope>NUCLEOTIDE SEQUENCE</scope>
    <source>
        <strain evidence="6">5ac10</strain>
    </source>
</reference>
<dbReference type="PROSITE" id="PS50110">
    <property type="entry name" value="RESPONSE_REGULATORY"/>
    <property type="match status" value="1"/>
</dbReference>
<evidence type="ECO:0000313" key="6">
    <source>
        <dbReference type="EMBL" id="QTA83302.1"/>
    </source>
</evidence>
<feature type="modified residue" description="4-aspartylphosphate" evidence="3">
    <location>
        <position position="57"/>
    </location>
</feature>
<dbReference type="RefSeq" id="WP_207689133.1">
    <property type="nucleotide sequence ID" value="NZ_CP061799.1"/>
</dbReference>
<dbReference type="SMART" id="SM00065">
    <property type="entry name" value="GAF"/>
    <property type="match status" value="7"/>
</dbReference>
<keyword evidence="3" id="KW-0597">Phosphoprotein</keyword>
<keyword evidence="2" id="KW-0418">Kinase</keyword>
<protein>
    <submittedName>
        <fullName evidence="6">GAF domain-containing protein</fullName>
    </submittedName>
</protein>
<keyword evidence="1" id="KW-0808">Transferase</keyword>
<dbReference type="KEGG" id="dli:dnl_57010"/>
<evidence type="ECO:0000313" key="7">
    <source>
        <dbReference type="Proteomes" id="UP000663720"/>
    </source>
</evidence>
<evidence type="ECO:0000259" key="5">
    <source>
        <dbReference type="PROSITE" id="PS50110"/>
    </source>
</evidence>
<dbReference type="Pfam" id="PF13185">
    <property type="entry name" value="GAF_2"/>
    <property type="match status" value="6"/>
</dbReference>
<keyword evidence="4" id="KW-0175">Coiled coil</keyword>
<dbReference type="CDD" id="cd00156">
    <property type="entry name" value="REC"/>
    <property type="match status" value="1"/>
</dbReference>
<dbReference type="InterPro" id="IPR011006">
    <property type="entry name" value="CheY-like_superfamily"/>
</dbReference>
<accession>A0A975BD40</accession>
<evidence type="ECO:0000256" key="1">
    <source>
        <dbReference type="ARBA" id="ARBA00022679"/>
    </source>
</evidence>
<dbReference type="PANTHER" id="PTHR43155">
    <property type="entry name" value="CYCLIC DI-GMP PHOSPHODIESTERASE PA4108-RELATED"/>
    <property type="match status" value="1"/>
</dbReference>
<name>A0A975BD40_9BACT</name>
<dbReference type="InterPro" id="IPR003018">
    <property type="entry name" value="GAF"/>
</dbReference>
<feature type="domain" description="Response regulatory" evidence="5">
    <location>
        <begin position="9"/>
        <end position="121"/>
    </location>
</feature>
<dbReference type="GO" id="GO:0016301">
    <property type="term" value="F:kinase activity"/>
    <property type="evidence" value="ECO:0007669"/>
    <property type="project" value="UniProtKB-KW"/>
</dbReference>
<dbReference type="InterPro" id="IPR001789">
    <property type="entry name" value="Sig_transdc_resp-reg_receiver"/>
</dbReference>
<dbReference type="Gene3D" id="3.40.50.2300">
    <property type="match status" value="1"/>
</dbReference>
<evidence type="ECO:0000256" key="3">
    <source>
        <dbReference type="PROSITE-ProRule" id="PRU00169"/>
    </source>
</evidence>
<proteinExistence type="predicted"/>
<dbReference type="Proteomes" id="UP000663720">
    <property type="component" value="Chromosome"/>
</dbReference>
<dbReference type="EMBL" id="CP061799">
    <property type="protein sequence ID" value="QTA83302.1"/>
    <property type="molecule type" value="Genomic_DNA"/>
</dbReference>
<dbReference type="InterPro" id="IPR029016">
    <property type="entry name" value="GAF-like_dom_sf"/>
</dbReference>
<dbReference type="SUPFAM" id="SSF52172">
    <property type="entry name" value="CheY-like"/>
    <property type="match status" value="1"/>
</dbReference>
<evidence type="ECO:0000256" key="2">
    <source>
        <dbReference type="ARBA" id="ARBA00022777"/>
    </source>
</evidence>
<dbReference type="GO" id="GO:0000160">
    <property type="term" value="P:phosphorelay signal transduction system"/>
    <property type="evidence" value="ECO:0007669"/>
    <property type="project" value="InterPro"/>
</dbReference>
<organism evidence="6 7">
    <name type="scientific">Desulfonema limicola</name>
    <dbReference type="NCBI Taxonomy" id="45656"/>
    <lineage>
        <taxon>Bacteria</taxon>
        <taxon>Pseudomonadati</taxon>
        <taxon>Thermodesulfobacteriota</taxon>
        <taxon>Desulfobacteria</taxon>
        <taxon>Desulfobacterales</taxon>
        <taxon>Desulfococcaceae</taxon>
        <taxon>Desulfonema</taxon>
    </lineage>
</organism>
<keyword evidence="7" id="KW-1185">Reference proteome</keyword>
<sequence>MTEEKNVSPILIAVDEPDLRNRLTQCLKPNLYKTVLSDNSLETLRQNQDEYIAILLDSPADNPASPDLLTKIRTTYPQIPIIFFPGKNYEAGIAALKKGIFGFLPESFSDTDLAVMIKSLESQDLSLWRVSSNVCEFLQIPLCIVWLLDENRKSFVVKAWNGLLDDNFRMNIKINKDELATQNYFKKGIPLYISDVTDSNKAKAYKHHGEAEKRKWRSLLTSPMISKGQVIGILDAYSINETFEFTEQHKRLLHTFAFNAANSFNTRQIYSQSKILSEINRQLSSALDLKKILPDILKNILKMIGTDQGFVYVLDRKFQTLKLRSSFGIDKKNIHNTIHLKENSVNIIADTQQDKKITDNIEQYYLKSGRLQDYSETIQPIIYRDVLIGLFGVLTHHSLDINDKKILNSFSSHIGSALDREKQAIHMKKIRELSRELNIDPLLDYIVESVNDLTGLIVVLWELDEKKSGFKIRAHRGLSEEYVKRAFTPIKGTKTGKALKDKDIIWCSNIYEDTQEPKFHNIEEAKKYGWTFFICVPLLTREGISLGSLSLYGKNEKELSERQRIQLWTFANHISMALENHKKRTSLEQLNTVGEIAANEINQGLSHVLNKISESAGKIFNSDIVTIYPFKPNSTELFDTDNIGVCGIKQNYKPVKPGKAGLTSIIMDSNELIVHNIDEYEMEEIDFRKISYKGQDDLIYYINKLKFIQSEKIKSFAGISIKTVNSDTYGGEQQLGVMYINFLHPHKISREEIDMIHLFAQQVSRAILTTRYAETLELFQEISSSISTSLDVTETLHMIVKGALGLTNADAGVIHHIDTEEKIIKESYKHPEDFVEHKSRFQQNTGLTWEIFNNRKIIYIPDVAKDERVAQGVKDRNVKSMIAIPLLLNNEVIGVLFLNSFSTHDFKKDEKILKMLGEQAALFINKAKKYENRIRDIDAFKEITHAILKKDINEFQLIAEKSMIITGAAYCTLRLLDESEKNLILKASAGRIAKKNLLPVDDESIAGQVAKTGAGIQCPDVEDNCPYYWKWHDDVKSCMCVPLKLNEKVIGTLYVESTKKLAFSEHRQLDLLQALANKASIVIHIRKIYEQREKEMKALEDINNAVVSSRLDNILKLIAEKIVETMPGEYCSLWLLEEKTDDLTMEAMYGIPEEKTIGKKRIKKENSDSINMKVVKTGEPYICQDAVEEHFHKIYPEARSSLTVPLIYKNNTIGTLNIESENKNAFQKEHESLLSRFSNLAAISIENAKLYNNQITAIKEISNSISAPFDLNCIFDRLIEWAILLMKKASLGEIRLIDKEKNELCVFCSKGEIKKEFNRMPLGQGITGYAAQVKETILVNNVFKNPHYLKFRDETKSELAVPIMGEGEIIGVINIEHPELDAFDDSNVKMAEAIATLAFIAFNNNRQYKQLKEHANELEKLKELMAAVELAEEISNISLSKLA</sequence>
<dbReference type="SUPFAM" id="SSF55781">
    <property type="entry name" value="GAF domain-like"/>
    <property type="match status" value="8"/>
</dbReference>